<evidence type="ECO:0000313" key="2">
    <source>
        <dbReference type="Proteomes" id="UP000663862"/>
    </source>
</evidence>
<dbReference type="EMBL" id="CAJOBQ010005803">
    <property type="protein sequence ID" value="CAF4662330.1"/>
    <property type="molecule type" value="Genomic_DNA"/>
</dbReference>
<comment type="caution">
    <text evidence="1">The sequence shown here is derived from an EMBL/GenBank/DDBJ whole genome shotgun (WGS) entry which is preliminary data.</text>
</comment>
<evidence type="ECO:0000313" key="1">
    <source>
        <dbReference type="EMBL" id="CAF4662330.1"/>
    </source>
</evidence>
<name>A0A821G5Q8_9BILA</name>
<dbReference type="Proteomes" id="UP000663862">
    <property type="component" value="Unassembled WGS sequence"/>
</dbReference>
<protein>
    <submittedName>
        <fullName evidence="1">Uncharacterized protein</fullName>
    </submittedName>
</protein>
<proteinExistence type="predicted"/>
<sequence>VSHNPIHQQQITQLNPSISSILPTIESKIYSSQKTLYEDI</sequence>
<accession>A0A821G5Q8</accession>
<feature type="non-terminal residue" evidence="1">
    <location>
        <position position="1"/>
    </location>
</feature>
<reference evidence="1" key="1">
    <citation type="submission" date="2021-02" db="EMBL/GenBank/DDBJ databases">
        <authorList>
            <person name="Nowell W R."/>
        </authorList>
    </citation>
    <scope>NUCLEOTIDE SEQUENCE</scope>
</reference>
<dbReference type="AlphaFoldDB" id="A0A821G5Q8"/>
<organism evidence="1 2">
    <name type="scientific">Rotaria socialis</name>
    <dbReference type="NCBI Taxonomy" id="392032"/>
    <lineage>
        <taxon>Eukaryota</taxon>
        <taxon>Metazoa</taxon>
        <taxon>Spiralia</taxon>
        <taxon>Gnathifera</taxon>
        <taxon>Rotifera</taxon>
        <taxon>Eurotatoria</taxon>
        <taxon>Bdelloidea</taxon>
        <taxon>Philodinida</taxon>
        <taxon>Philodinidae</taxon>
        <taxon>Rotaria</taxon>
    </lineage>
</organism>
<gene>
    <name evidence="1" type="ORF">TSG867_LOCUS31414</name>
</gene>